<dbReference type="eggNOG" id="COG4449">
    <property type="taxonomic scope" value="Bacteria"/>
</dbReference>
<evidence type="ECO:0000313" key="2">
    <source>
        <dbReference type="EMBL" id="AFY87176.1"/>
    </source>
</evidence>
<dbReference type="PATRIC" id="fig|251229.3.peg.1954"/>
<protein>
    <submittedName>
        <fullName evidence="2">Uncharacterized protein</fullName>
    </submittedName>
</protein>
<dbReference type="Proteomes" id="UP000010384">
    <property type="component" value="Chromosome"/>
</dbReference>
<reference evidence="2 3" key="1">
    <citation type="submission" date="2012-06" db="EMBL/GenBank/DDBJ databases">
        <title>Finished chromosome of genome of Chroococcidiopsis thermalis PCC 7203.</title>
        <authorList>
            <consortium name="US DOE Joint Genome Institute"/>
            <person name="Gugger M."/>
            <person name="Coursin T."/>
            <person name="Rippka R."/>
            <person name="Tandeau De Marsac N."/>
            <person name="Huntemann M."/>
            <person name="Wei C.-L."/>
            <person name="Han J."/>
            <person name="Detter J.C."/>
            <person name="Han C."/>
            <person name="Tapia R."/>
            <person name="Davenport K."/>
            <person name="Daligault H."/>
            <person name="Erkkila T."/>
            <person name="Gu W."/>
            <person name="Munk A.C.C."/>
            <person name="Teshima H."/>
            <person name="Xu Y."/>
            <person name="Chain P."/>
            <person name="Chen A."/>
            <person name="Krypides N."/>
            <person name="Mavromatis K."/>
            <person name="Markowitz V."/>
            <person name="Szeto E."/>
            <person name="Ivanova N."/>
            <person name="Mikhailova N."/>
            <person name="Ovchinnikova G."/>
            <person name="Pagani I."/>
            <person name="Pati A."/>
            <person name="Goodwin L."/>
            <person name="Peters L."/>
            <person name="Pitluck S."/>
            <person name="Woyke T."/>
            <person name="Kerfeld C."/>
        </authorList>
    </citation>
    <scope>NUCLEOTIDE SEQUENCE [LARGE SCALE GENOMIC DNA]</scope>
    <source>
        <strain evidence="2 3">PCC 7203</strain>
    </source>
</reference>
<dbReference type="InParanoid" id="K9TYC1"/>
<dbReference type="HOGENOM" id="CLU_071798_0_0_3"/>
<keyword evidence="3" id="KW-1185">Reference proteome</keyword>
<evidence type="ECO:0000256" key="1">
    <source>
        <dbReference type="SAM" id="Phobius"/>
    </source>
</evidence>
<sequence length="377" mass="41798">MVIRNYQLPTTNYQLPIPIDLMVRFVNWLRSGSLRLLVLAGIILLIWGMFSPVGTLVWWLSQEVESLGLKPKPDKQLRLSGSSNSQAQSANINCYIVFLTGVGDFSANQLLPGEEVFLNRLEQAHPNCVTVRDVFPYSAANESLGGERFLAPLWRFADEAKGWYGVADVLIKIRNLWRFAISADDRYGKVYNLGIANAIVDRMQAAHPLSQTSQQPIKILLMGTSGGAQVALAATPYLARWLPNTQIAVVSIGGVFGGTDGFNTADQIYHLQGQRDWVEDIGRIIFPSRWIGTVGSPFNQAVRQGRYTVHSSGPHEHDGAEGYFGMEIVGEKGMKYVDLTLQKVNQLPIWSQEKSSVKYISVRSYAVDSPTPLQLGI</sequence>
<accession>K9TYC1</accession>
<keyword evidence="1" id="KW-1133">Transmembrane helix</keyword>
<gene>
    <name evidence="2" type="ORF">Chro_1656</name>
</gene>
<dbReference type="STRING" id="251229.Chro_1656"/>
<evidence type="ECO:0000313" key="3">
    <source>
        <dbReference type="Proteomes" id="UP000010384"/>
    </source>
</evidence>
<keyword evidence="1" id="KW-0812">Transmembrane</keyword>
<name>K9TYC1_CHRTP</name>
<feature type="transmembrane region" description="Helical" evidence="1">
    <location>
        <begin position="36"/>
        <end position="60"/>
    </location>
</feature>
<keyword evidence="1" id="KW-0472">Membrane</keyword>
<dbReference type="KEGG" id="cthe:Chro_1656"/>
<proteinExistence type="predicted"/>
<dbReference type="AlphaFoldDB" id="K9TYC1"/>
<dbReference type="EMBL" id="CP003597">
    <property type="protein sequence ID" value="AFY87176.1"/>
    <property type="molecule type" value="Genomic_DNA"/>
</dbReference>
<organism evidence="2 3">
    <name type="scientific">Chroococcidiopsis thermalis (strain PCC 7203)</name>
    <dbReference type="NCBI Taxonomy" id="251229"/>
    <lineage>
        <taxon>Bacteria</taxon>
        <taxon>Bacillati</taxon>
        <taxon>Cyanobacteriota</taxon>
        <taxon>Cyanophyceae</taxon>
        <taxon>Chroococcidiopsidales</taxon>
        <taxon>Chroococcidiopsidaceae</taxon>
        <taxon>Chroococcidiopsis</taxon>
    </lineage>
</organism>